<evidence type="ECO:0000313" key="3">
    <source>
        <dbReference type="Proteomes" id="UP000314294"/>
    </source>
</evidence>
<proteinExistence type="predicted"/>
<comment type="caution">
    <text evidence="2">The sequence shown here is derived from an EMBL/GenBank/DDBJ whole genome shotgun (WGS) entry which is preliminary data.</text>
</comment>
<dbReference type="Proteomes" id="UP000314294">
    <property type="component" value="Unassembled WGS sequence"/>
</dbReference>
<dbReference type="AlphaFoldDB" id="A0A4Z2J307"/>
<name>A0A4Z2J307_9TELE</name>
<reference evidence="2 3" key="1">
    <citation type="submission" date="2019-03" db="EMBL/GenBank/DDBJ databases">
        <title>First draft genome of Liparis tanakae, snailfish: a comprehensive survey of snailfish specific genes.</title>
        <authorList>
            <person name="Kim W."/>
            <person name="Song I."/>
            <person name="Jeong J.-H."/>
            <person name="Kim D."/>
            <person name="Kim S."/>
            <person name="Ryu S."/>
            <person name="Song J.Y."/>
            <person name="Lee S.K."/>
        </authorList>
    </citation>
    <scope>NUCLEOTIDE SEQUENCE [LARGE SCALE GENOMIC DNA]</scope>
    <source>
        <tissue evidence="2">Muscle</tissue>
    </source>
</reference>
<gene>
    <name evidence="2" type="ORF">EYF80_005694</name>
</gene>
<protein>
    <submittedName>
        <fullName evidence="2">Uncharacterized protein</fullName>
    </submittedName>
</protein>
<keyword evidence="3" id="KW-1185">Reference proteome</keyword>
<dbReference type="EMBL" id="SRLO01000029">
    <property type="protein sequence ID" value="TNN84088.1"/>
    <property type="molecule type" value="Genomic_DNA"/>
</dbReference>
<organism evidence="2 3">
    <name type="scientific">Liparis tanakae</name>
    <name type="common">Tanaka's snailfish</name>
    <dbReference type="NCBI Taxonomy" id="230148"/>
    <lineage>
        <taxon>Eukaryota</taxon>
        <taxon>Metazoa</taxon>
        <taxon>Chordata</taxon>
        <taxon>Craniata</taxon>
        <taxon>Vertebrata</taxon>
        <taxon>Euteleostomi</taxon>
        <taxon>Actinopterygii</taxon>
        <taxon>Neopterygii</taxon>
        <taxon>Teleostei</taxon>
        <taxon>Neoteleostei</taxon>
        <taxon>Acanthomorphata</taxon>
        <taxon>Eupercaria</taxon>
        <taxon>Perciformes</taxon>
        <taxon>Cottioidei</taxon>
        <taxon>Cottales</taxon>
        <taxon>Liparidae</taxon>
        <taxon>Liparis</taxon>
    </lineage>
</organism>
<feature type="region of interest" description="Disordered" evidence="1">
    <location>
        <begin position="53"/>
        <end position="86"/>
    </location>
</feature>
<evidence type="ECO:0000313" key="2">
    <source>
        <dbReference type="EMBL" id="TNN84088.1"/>
    </source>
</evidence>
<accession>A0A4Z2J307</accession>
<sequence>MRRWMEAGGVVVVVGGGMRKRQTEQKRERPLKERRIWSLVQPRVASRRLSIARSCGRAPATPRRSRRQAGERSAFPWSPARHVSRSRQQLEVCALSGEPCFELLMLHK</sequence>
<evidence type="ECO:0000256" key="1">
    <source>
        <dbReference type="SAM" id="MobiDB-lite"/>
    </source>
</evidence>
<dbReference type="OrthoDB" id="10489542at2759"/>